<dbReference type="Pfam" id="PF00288">
    <property type="entry name" value="GHMP_kinases_N"/>
    <property type="match status" value="1"/>
</dbReference>
<keyword evidence="4 13" id="KW-0444">Lipid biosynthesis</keyword>
<keyword evidence="8" id="KW-0067">ATP-binding</keyword>
<dbReference type="OMA" id="LVIHRTM"/>
<dbReference type="GO" id="GO:0006696">
    <property type="term" value="P:ergosterol biosynthetic process"/>
    <property type="evidence" value="ECO:0007669"/>
    <property type="project" value="EnsemblFungi"/>
</dbReference>
<keyword evidence="6" id="KW-0547">Nucleotide-binding</keyword>
<dbReference type="OrthoDB" id="10262935at2759"/>
<comment type="catalytic activity">
    <reaction evidence="12">
        <text>(R)-5-phosphomevalonate + ATP = (R)-5-diphosphomevalonate + ADP</text>
        <dbReference type="Rhea" id="RHEA:16341"/>
        <dbReference type="ChEBI" id="CHEBI:30616"/>
        <dbReference type="ChEBI" id="CHEBI:57557"/>
        <dbReference type="ChEBI" id="CHEBI:58146"/>
        <dbReference type="ChEBI" id="CHEBI:456216"/>
        <dbReference type="EC" id="2.7.4.2"/>
    </reaction>
    <physiologicalReaction direction="left-to-right" evidence="12">
        <dbReference type="Rhea" id="RHEA:16342"/>
    </physiologicalReaction>
</comment>
<evidence type="ECO:0000256" key="12">
    <source>
        <dbReference type="ARBA" id="ARBA00029326"/>
    </source>
</evidence>
<dbReference type="PANTHER" id="PTHR31814">
    <property type="match status" value="1"/>
</dbReference>
<dbReference type="InterPro" id="IPR016005">
    <property type="entry name" value="Erg8"/>
</dbReference>
<keyword evidence="16" id="KW-1185">Reference proteome</keyword>
<dbReference type="Proteomes" id="UP000000689">
    <property type="component" value="Chromosome 3"/>
</dbReference>
<dbReference type="NCBIfam" id="TIGR01219">
    <property type="entry name" value="Pmev_kin_ERG8"/>
    <property type="match status" value="1"/>
</dbReference>
<dbReference type="GeneID" id="11494698"/>
<sequence>MDTNARVFSAPGKALLVGGYLVLDPRYKSYVVALSARMHAMVSTARPMDQNKTSITVCSPQFNNEKWTYNLLQGQLSVDGTNKSKNLFIECGIRNALDYFDIQNSMGFDINIDIFSDPAYHSSQGSIMKQNGMKRFNFFNSSISEVPKTGLGSSAGLVTVLTTALFSVFDPNLDLTIDITLRKIHNLSQVSHCQAQGKIGSGFDVAAATFGSIAYQRFEPNLISDLPERNLSAKDYNVSLQHLINDTDWKFTVEPVKLPDQLRLFLGDVNSGSETVKLVTKVKNWYNLNLPKSQEIYKEINAGNMAFIASLNEMNQLSLTNPEKYKVLINNLNKSNKYEDPIVLQMRESIAKIRDNFRLITRESGAEIEPPVQTELLDTCMNLNGVLVACIPGAGGYDAIALLTTEMTNLDSQTKGKEEFSNVTWLDLQQVDIGLKEEEVVAYLNLQ</sequence>
<evidence type="ECO:0000256" key="13">
    <source>
        <dbReference type="PIRNR" id="PIRNR017288"/>
    </source>
</evidence>
<dbReference type="GO" id="GO:0004631">
    <property type="term" value="F:phosphomevalonate kinase activity"/>
    <property type="evidence" value="ECO:0007669"/>
    <property type="project" value="UniProtKB-UniRule"/>
</dbReference>
<evidence type="ECO:0000256" key="5">
    <source>
        <dbReference type="ARBA" id="ARBA00022679"/>
    </source>
</evidence>
<dbReference type="eggNOG" id="KOG4519">
    <property type="taxonomic scope" value="Eukaryota"/>
</dbReference>
<proteinExistence type="inferred from homology"/>
<comment type="pathway">
    <text evidence="1 13">Isoprenoid biosynthesis; isopentenyl diphosphate biosynthesis via mevalonate pathway; isopentenyl diphosphate from (R)-mevalonate: step 2/3.</text>
</comment>
<dbReference type="InterPro" id="IPR035102">
    <property type="entry name" value="Phosphomevalonate_kinase"/>
</dbReference>
<dbReference type="InterPro" id="IPR006204">
    <property type="entry name" value="GHMP_kinase_N_dom"/>
</dbReference>
<dbReference type="KEGG" id="ndi:NDAI_0C04150"/>
<evidence type="ECO:0000256" key="3">
    <source>
        <dbReference type="ARBA" id="ARBA00012958"/>
    </source>
</evidence>
<dbReference type="InterPro" id="IPR020568">
    <property type="entry name" value="Ribosomal_Su5_D2-typ_SF"/>
</dbReference>
<dbReference type="SUPFAM" id="SSF54211">
    <property type="entry name" value="Ribosomal protein S5 domain 2-like"/>
    <property type="match status" value="1"/>
</dbReference>
<dbReference type="STRING" id="1071378.G0W8G4"/>
<evidence type="ECO:0000259" key="14">
    <source>
        <dbReference type="Pfam" id="PF00288"/>
    </source>
</evidence>
<dbReference type="GO" id="GO:0019287">
    <property type="term" value="P:isopentenyl diphosphate biosynthetic process, mevalonate pathway"/>
    <property type="evidence" value="ECO:0007669"/>
    <property type="project" value="UniProtKB-UniRule"/>
</dbReference>
<evidence type="ECO:0000256" key="1">
    <source>
        <dbReference type="ARBA" id="ARBA00005017"/>
    </source>
</evidence>
<dbReference type="InterPro" id="IPR014721">
    <property type="entry name" value="Ribsml_uS5_D2-typ_fold_subgr"/>
</dbReference>
<evidence type="ECO:0000256" key="7">
    <source>
        <dbReference type="ARBA" id="ARBA00022777"/>
    </source>
</evidence>
<keyword evidence="9 13" id="KW-0752">Steroid biosynthesis</keyword>
<dbReference type="GO" id="GO:0031388">
    <property type="term" value="P:organic acid phosphorylation"/>
    <property type="evidence" value="ECO:0007669"/>
    <property type="project" value="EnsemblFungi"/>
</dbReference>
<evidence type="ECO:0000313" key="16">
    <source>
        <dbReference type="Proteomes" id="UP000000689"/>
    </source>
</evidence>
<dbReference type="Gene3D" id="3.30.230.10">
    <property type="match status" value="1"/>
</dbReference>
<evidence type="ECO:0000256" key="2">
    <source>
        <dbReference type="ARBA" id="ARBA00006495"/>
    </source>
</evidence>
<evidence type="ECO:0000256" key="8">
    <source>
        <dbReference type="ARBA" id="ARBA00022840"/>
    </source>
</evidence>
<evidence type="ECO:0000256" key="4">
    <source>
        <dbReference type="ARBA" id="ARBA00022516"/>
    </source>
</evidence>
<comment type="similarity">
    <text evidence="2 13">Belongs to the GHMP kinase family. Mevalonate kinase subfamily.</text>
</comment>
<feature type="domain" description="GHMP kinase N-terminal" evidence="14">
    <location>
        <begin position="143"/>
        <end position="211"/>
    </location>
</feature>
<dbReference type="UniPathway" id="UPA00057">
    <property type="reaction ID" value="UER00099"/>
</dbReference>
<evidence type="ECO:0000256" key="10">
    <source>
        <dbReference type="ARBA" id="ARBA00023098"/>
    </source>
</evidence>
<dbReference type="PROSITE" id="PS00627">
    <property type="entry name" value="GHMP_KINASES_ATP"/>
    <property type="match status" value="1"/>
</dbReference>
<gene>
    <name evidence="15" type="primary">NDAI0C04150</name>
    <name evidence="15" type="ordered locus">NDAI_0C04150</name>
</gene>
<name>G0W8G4_NAUDC</name>
<dbReference type="AlphaFoldDB" id="G0W8G4"/>
<keyword evidence="5 13" id="KW-0808">Transferase</keyword>
<keyword evidence="10 13" id="KW-0443">Lipid metabolism</keyword>
<evidence type="ECO:0000256" key="6">
    <source>
        <dbReference type="ARBA" id="ARBA00022741"/>
    </source>
</evidence>
<dbReference type="HOGENOM" id="CLU_022059_1_0_1"/>
<evidence type="ECO:0000256" key="9">
    <source>
        <dbReference type="ARBA" id="ARBA00022955"/>
    </source>
</evidence>
<dbReference type="RefSeq" id="XP_003669318.1">
    <property type="nucleotide sequence ID" value="XM_003669270.1"/>
</dbReference>
<dbReference type="InterPro" id="IPR006203">
    <property type="entry name" value="GHMP_knse_ATP-bd_CS"/>
</dbReference>
<evidence type="ECO:0000256" key="11">
    <source>
        <dbReference type="ARBA" id="ARBA00023221"/>
    </source>
</evidence>
<dbReference type="PIRSF" id="PIRSF017288">
    <property type="entry name" value="PMK_GHMP_euk"/>
    <property type="match status" value="1"/>
</dbReference>
<dbReference type="GO" id="GO:0005524">
    <property type="term" value="F:ATP binding"/>
    <property type="evidence" value="ECO:0007669"/>
    <property type="project" value="UniProtKB-UniRule"/>
</dbReference>
<dbReference type="GO" id="GO:0010142">
    <property type="term" value="P:farnesyl diphosphate biosynthetic process, mevalonate pathway"/>
    <property type="evidence" value="ECO:0007669"/>
    <property type="project" value="EnsemblFungi"/>
</dbReference>
<accession>G0W8G4</accession>
<reference evidence="15 16" key="1">
    <citation type="journal article" date="2011" name="Proc. Natl. Acad. Sci. U.S.A.">
        <title>Evolutionary erosion of yeast sex chromosomes by mating-type switching accidents.</title>
        <authorList>
            <person name="Gordon J.L."/>
            <person name="Armisen D."/>
            <person name="Proux-Wera E."/>
            <person name="Oheigeartaigh S.S."/>
            <person name="Byrne K.P."/>
            <person name="Wolfe K.H."/>
        </authorList>
    </citation>
    <scope>NUCLEOTIDE SEQUENCE [LARGE SCALE GENOMIC DNA]</scope>
    <source>
        <strain evidence="16">ATCC 10597 / BCRC 20456 / CBS 421 / NBRC 0211 / NRRL Y-12639</strain>
    </source>
</reference>
<protein>
    <recommendedName>
        <fullName evidence="3 13">Phosphomevalonate kinase</fullName>
        <ecNumber evidence="3 13">2.7.4.2</ecNumber>
    </recommendedName>
</protein>
<dbReference type="PANTHER" id="PTHR31814:SF2">
    <property type="entry name" value="PHOSPHOMEVALONATE KINASE"/>
    <property type="match status" value="1"/>
</dbReference>
<evidence type="ECO:0000313" key="15">
    <source>
        <dbReference type="EMBL" id="CCD24075.1"/>
    </source>
</evidence>
<dbReference type="EC" id="2.7.4.2" evidence="3 13"/>
<dbReference type="GO" id="GO:0005777">
    <property type="term" value="C:peroxisome"/>
    <property type="evidence" value="ECO:0007669"/>
    <property type="project" value="TreeGrafter"/>
</dbReference>
<organism evidence="15 16">
    <name type="scientific">Naumovozyma dairenensis (strain ATCC 10597 / BCRC 20456 / CBS 421 / NBRC 0211 / NRRL Y-12639)</name>
    <name type="common">Saccharomyces dairenensis</name>
    <dbReference type="NCBI Taxonomy" id="1071378"/>
    <lineage>
        <taxon>Eukaryota</taxon>
        <taxon>Fungi</taxon>
        <taxon>Dikarya</taxon>
        <taxon>Ascomycota</taxon>
        <taxon>Saccharomycotina</taxon>
        <taxon>Saccharomycetes</taxon>
        <taxon>Saccharomycetales</taxon>
        <taxon>Saccharomycetaceae</taxon>
        <taxon>Naumovozyma</taxon>
    </lineage>
</organism>
<keyword evidence="7 13" id="KW-0418">Kinase</keyword>
<dbReference type="EMBL" id="HE580269">
    <property type="protein sequence ID" value="CCD24075.1"/>
    <property type="molecule type" value="Genomic_DNA"/>
</dbReference>
<keyword evidence="11 13" id="KW-0753">Steroid metabolism</keyword>